<dbReference type="PANTHER" id="PTHR20855">
    <property type="entry name" value="ADIPOR/PROGESTIN RECEPTOR-RELATED"/>
    <property type="match status" value="1"/>
</dbReference>
<reference evidence="9 10" key="1">
    <citation type="submission" date="2016-10" db="EMBL/GenBank/DDBJ databases">
        <authorList>
            <person name="de Groot N.N."/>
        </authorList>
    </citation>
    <scope>NUCLEOTIDE SEQUENCE [LARGE SCALE GENOMIC DNA]</scope>
    <source>
        <strain evidence="9 10">ML2</strain>
    </source>
</reference>
<keyword evidence="4 8" id="KW-0812">Transmembrane</keyword>
<evidence type="ECO:0000256" key="1">
    <source>
        <dbReference type="ARBA" id="ARBA00004651"/>
    </source>
</evidence>
<evidence type="ECO:0000256" key="3">
    <source>
        <dbReference type="ARBA" id="ARBA00022475"/>
    </source>
</evidence>
<dbReference type="RefSeq" id="WP_074911894.1">
    <property type="nucleotide sequence ID" value="NZ_FOVK01000004.1"/>
</dbReference>
<dbReference type="GO" id="GO:0005886">
    <property type="term" value="C:plasma membrane"/>
    <property type="evidence" value="ECO:0007669"/>
    <property type="project" value="UniProtKB-SubCell"/>
</dbReference>
<name>A0A1I5BDZ0_9CLOT</name>
<comment type="similarity">
    <text evidence="2">Belongs to the UPF0073 (Hly-III) family.</text>
</comment>
<dbReference type="InterPro" id="IPR005744">
    <property type="entry name" value="Hy-lIII"/>
</dbReference>
<keyword evidence="6 8" id="KW-0472">Membrane</keyword>
<feature type="binding site" evidence="7">
    <location>
        <position position="64"/>
    </location>
    <ligand>
        <name>Zn(2+)</name>
        <dbReference type="ChEBI" id="CHEBI:29105"/>
    </ligand>
</feature>
<dbReference type="GO" id="GO:0140911">
    <property type="term" value="F:pore-forming activity"/>
    <property type="evidence" value="ECO:0007669"/>
    <property type="project" value="InterPro"/>
</dbReference>
<feature type="transmembrane region" description="Helical" evidence="8">
    <location>
        <begin position="107"/>
        <end position="126"/>
    </location>
</feature>
<organism evidence="9 10">
    <name type="scientific">Proteiniclasticum ruminis</name>
    <dbReference type="NCBI Taxonomy" id="398199"/>
    <lineage>
        <taxon>Bacteria</taxon>
        <taxon>Bacillati</taxon>
        <taxon>Bacillota</taxon>
        <taxon>Clostridia</taxon>
        <taxon>Eubacteriales</taxon>
        <taxon>Clostridiaceae</taxon>
        <taxon>Proteiniclasticum</taxon>
    </lineage>
</organism>
<keyword evidence="5 8" id="KW-1133">Transmembrane helix</keyword>
<dbReference type="Pfam" id="PF03006">
    <property type="entry name" value="HlyIII"/>
    <property type="match status" value="1"/>
</dbReference>
<dbReference type="PANTHER" id="PTHR20855:SF3">
    <property type="entry name" value="LD03007P"/>
    <property type="match status" value="1"/>
</dbReference>
<evidence type="ECO:0000313" key="9">
    <source>
        <dbReference type="EMBL" id="SFN72721.1"/>
    </source>
</evidence>
<dbReference type="AlphaFoldDB" id="A0A1I5BDZ0"/>
<evidence type="ECO:0000256" key="7">
    <source>
        <dbReference type="PIRSR" id="PIRSR604254-1"/>
    </source>
</evidence>
<evidence type="ECO:0000313" key="10">
    <source>
        <dbReference type="Proteomes" id="UP000181899"/>
    </source>
</evidence>
<dbReference type="STRING" id="398199.SAMN05421804_10752"/>
<feature type="transmembrane region" description="Helical" evidence="8">
    <location>
        <begin position="83"/>
        <end position="100"/>
    </location>
</feature>
<dbReference type="OrthoDB" id="9813689at2"/>
<dbReference type="GO" id="GO:0046872">
    <property type="term" value="F:metal ion binding"/>
    <property type="evidence" value="ECO:0007669"/>
    <property type="project" value="UniProtKB-KW"/>
</dbReference>
<keyword evidence="10" id="KW-1185">Reference proteome</keyword>
<feature type="transmembrane region" description="Helical" evidence="8">
    <location>
        <begin position="195"/>
        <end position="214"/>
    </location>
</feature>
<feature type="binding site" evidence="7">
    <location>
        <position position="192"/>
    </location>
    <ligand>
        <name>Zn(2+)</name>
        <dbReference type="ChEBI" id="CHEBI:29105"/>
    </ligand>
</feature>
<feature type="transmembrane region" description="Helical" evidence="8">
    <location>
        <begin position="132"/>
        <end position="154"/>
    </location>
</feature>
<dbReference type="eggNOG" id="COG1272">
    <property type="taxonomic scope" value="Bacteria"/>
</dbReference>
<dbReference type="NCBIfam" id="TIGR01065">
    <property type="entry name" value="hlyIII"/>
    <property type="match status" value="1"/>
</dbReference>
<feature type="binding site" evidence="7">
    <location>
        <position position="196"/>
    </location>
    <ligand>
        <name>Zn(2+)</name>
        <dbReference type="ChEBI" id="CHEBI:29105"/>
    </ligand>
</feature>
<evidence type="ECO:0000256" key="8">
    <source>
        <dbReference type="SAM" id="Phobius"/>
    </source>
</evidence>
<accession>A0A1I5BDZ0</accession>
<evidence type="ECO:0000256" key="4">
    <source>
        <dbReference type="ARBA" id="ARBA00022692"/>
    </source>
</evidence>
<sequence>MKKSKLREPVNAWTHLGGAIFFFIGTIVMLAHRIVTEASVKSIVGVIIFGLSLVLLYLASGIYHSYNGSEKVIRKLKKLDHSMIYVLIAGSYTPMCLMVLEGQQRVLILSIVWGIALFGILSKIFIPGIPRVLYTLFYLMMGWMVIFFIGDVYASIPQGGFLLLLFGGILYSIGGFIYMIKKPNFSKVLGFHELFHLFILGGSLLHYFFTFFYLA</sequence>
<feature type="transmembrane region" description="Helical" evidence="8">
    <location>
        <begin position="12"/>
        <end position="31"/>
    </location>
</feature>
<evidence type="ECO:0000256" key="2">
    <source>
        <dbReference type="ARBA" id="ARBA00008488"/>
    </source>
</evidence>
<keyword evidence="7" id="KW-0479">Metal-binding</keyword>
<protein>
    <submittedName>
        <fullName evidence="9">Hemolysin III</fullName>
    </submittedName>
</protein>
<keyword evidence="7" id="KW-0862">Zinc</keyword>
<feature type="transmembrane region" description="Helical" evidence="8">
    <location>
        <begin position="43"/>
        <end position="63"/>
    </location>
</feature>
<evidence type="ECO:0000256" key="5">
    <source>
        <dbReference type="ARBA" id="ARBA00022989"/>
    </source>
</evidence>
<dbReference type="InterPro" id="IPR004254">
    <property type="entry name" value="AdipoR/HlyIII-related"/>
</dbReference>
<keyword evidence="3" id="KW-1003">Cell membrane</keyword>
<gene>
    <name evidence="9" type="ORF">SAMN04488695_104154</name>
</gene>
<comment type="subcellular location">
    <subcellularLocation>
        <location evidence="1">Cell membrane</location>
        <topology evidence="1">Multi-pass membrane protein</topology>
    </subcellularLocation>
</comment>
<feature type="transmembrane region" description="Helical" evidence="8">
    <location>
        <begin position="161"/>
        <end position="180"/>
    </location>
</feature>
<dbReference type="EMBL" id="FOVK01000004">
    <property type="protein sequence ID" value="SFN72721.1"/>
    <property type="molecule type" value="Genomic_DNA"/>
</dbReference>
<dbReference type="Proteomes" id="UP000181899">
    <property type="component" value="Unassembled WGS sequence"/>
</dbReference>
<proteinExistence type="inferred from homology"/>
<evidence type="ECO:0000256" key="6">
    <source>
        <dbReference type="ARBA" id="ARBA00023136"/>
    </source>
</evidence>